<sequence length="81" mass="9299">MAGYLRANIHQFPALSRFHHQIELEMTIFQRFLHELEEMELQGEVLGVLSPLMADHMACKVFIGTCSAWKTMQAHGRPYGP</sequence>
<dbReference type="InterPro" id="IPR021328">
    <property type="entry name" value="CotB-like"/>
</dbReference>
<dbReference type="Gene3D" id="1.20.1260.120">
    <property type="entry name" value="Protein of unknown function DUF2935"/>
    <property type="match status" value="1"/>
</dbReference>
<gene>
    <name evidence="1" type="ORF">GsuE55_05860</name>
</gene>
<dbReference type="EMBL" id="AP022557">
    <property type="protein sequence ID" value="BBW95753.1"/>
    <property type="molecule type" value="Genomic_DNA"/>
</dbReference>
<evidence type="ECO:0000313" key="2">
    <source>
        <dbReference type="Proteomes" id="UP000501421"/>
    </source>
</evidence>
<dbReference type="AlphaFoldDB" id="A0A679FJ58"/>
<organism evidence="1 2">
    <name type="scientific">Geobacillus subterraneus</name>
    <dbReference type="NCBI Taxonomy" id="129338"/>
    <lineage>
        <taxon>Bacteria</taxon>
        <taxon>Bacillati</taxon>
        <taxon>Bacillota</taxon>
        <taxon>Bacilli</taxon>
        <taxon>Bacillales</taxon>
        <taxon>Anoxybacillaceae</taxon>
        <taxon>Geobacillus</taxon>
    </lineage>
</organism>
<name>A0A679FJ58_9BACL</name>
<dbReference type="Pfam" id="PF11155">
    <property type="entry name" value="DUF2935"/>
    <property type="match status" value="1"/>
</dbReference>
<dbReference type="Proteomes" id="UP000501421">
    <property type="component" value="Chromosome"/>
</dbReference>
<proteinExistence type="predicted"/>
<dbReference type="SUPFAM" id="SSF158430">
    <property type="entry name" value="Bacillus cereus metalloprotein-like"/>
    <property type="match status" value="1"/>
</dbReference>
<evidence type="ECO:0000313" key="1">
    <source>
        <dbReference type="EMBL" id="BBW95753.1"/>
    </source>
</evidence>
<reference evidence="2" key="1">
    <citation type="journal article" date="2020" name="Microbiol. Resour. Announc.">
        <title>Complete Genome Sequence of Geobacillus sp. Strain E55-1, Isolated from Mine Geyser in Japan.</title>
        <authorList>
            <person name="Miyazaki K."/>
            <person name="Hase E."/>
            <person name="Tokito N."/>
        </authorList>
    </citation>
    <scope>NUCLEOTIDE SEQUENCE [LARGE SCALE GENOMIC DNA]</scope>
    <source>
        <strain evidence="2">E55-1</strain>
    </source>
</reference>
<accession>A0A679FJ58</accession>
<protein>
    <submittedName>
        <fullName evidence="1">Uncharacterized protein</fullName>
    </submittedName>
</protein>
<keyword evidence="2" id="KW-1185">Reference proteome</keyword>